<keyword evidence="2" id="KW-0547">Nucleotide-binding</keyword>
<sequence length="275" mass="29062">MSVLRAEGVRVAYGAHTVLDGVDLEVAAGEVVALVGPNGAGKSTLLSVLGGDPRPDAGRVLLDGVELQAQDLRRLARRRAVMLQETRLSFPFRVEEVVHMGRHPWRGTPQEDGDDAVVAAAMSDADVVHLAARTFPTLSGGEKARTSFARTLAQQAPVLLLDEPTAALDVRHQEALLARVRQAAREGAAVVVVLHDLTLAAAWADRVVVLADGRVRADGAPADVLTSDLLSAVYQHPVDVWHRPSGVPGAPAEIVVLPVRAPRDAAPPAPTQETP</sequence>
<dbReference type="CDD" id="cd03214">
    <property type="entry name" value="ABC_Iron-Siderophores_B12_Hemin"/>
    <property type="match status" value="1"/>
</dbReference>
<keyword evidence="3 6" id="KW-0067">ATP-binding</keyword>
<dbReference type="GO" id="GO:0005524">
    <property type="term" value="F:ATP binding"/>
    <property type="evidence" value="ECO:0007669"/>
    <property type="project" value="UniProtKB-KW"/>
</dbReference>
<name>A0ABR8QGN2_9CELL</name>
<evidence type="ECO:0000313" key="6">
    <source>
        <dbReference type="EMBL" id="MBD7919555.1"/>
    </source>
</evidence>
<dbReference type="PANTHER" id="PTHR42794:SF1">
    <property type="entry name" value="HEMIN IMPORT ATP-BINDING PROTEIN HMUV"/>
    <property type="match status" value="1"/>
</dbReference>
<reference evidence="6 7" key="1">
    <citation type="submission" date="2020-08" db="EMBL/GenBank/DDBJ databases">
        <title>A Genomic Blueprint of the Chicken Gut Microbiome.</title>
        <authorList>
            <person name="Gilroy R."/>
            <person name="Ravi A."/>
            <person name="Getino M."/>
            <person name="Pursley I."/>
            <person name="Horton D.L."/>
            <person name="Alikhan N.-F."/>
            <person name="Baker D."/>
            <person name="Gharbi K."/>
            <person name="Hall N."/>
            <person name="Watson M."/>
            <person name="Adriaenssens E.M."/>
            <person name="Foster-Nyarko E."/>
            <person name="Jarju S."/>
            <person name="Secka A."/>
            <person name="Antonio M."/>
            <person name="Oren A."/>
            <person name="Chaudhuri R."/>
            <person name="La Ragione R.M."/>
            <person name="Hildebrand F."/>
            <person name="Pallen M.J."/>
        </authorList>
    </citation>
    <scope>NUCLEOTIDE SEQUENCE [LARGE SCALE GENOMIC DNA]</scope>
    <source>
        <strain evidence="6 7">Sa3CUA2</strain>
    </source>
</reference>
<dbReference type="PANTHER" id="PTHR42794">
    <property type="entry name" value="HEMIN IMPORT ATP-BINDING PROTEIN HMUV"/>
    <property type="match status" value="1"/>
</dbReference>
<protein>
    <submittedName>
        <fullName evidence="6">Heme ABC transporter ATP-binding protein</fullName>
    </submittedName>
</protein>
<organism evidence="6 7">
    <name type="scientific">Cellulomonas avistercoris</name>
    <dbReference type="NCBI Taxonomy" id="2762242"/>
    <lineage>
        <taxon>Bacteria</taxon>
        <taxon>Bacillati</taxon>
        <taxon>Actinomycetota</taxon>
        <taxon>Actinomycetes</taxon>
        <taxon>Micrococcales</taxon>
        <taxon>Cellulomonadaceae</taxon>
        <taxon>Cellulomonas</taxon>
    </lineage>
</organism>
<evidence type="ECO:0000256" key="3">
    <source>
        <dbReference type="ARBA" id="ARBA00022840"/>
    </source>
</evidence>
<dbReference type="InterPro" id="IPR003593">
    <property type="entry name" value="AAA+_ATPase"/>
</dbReference>
<dbReference type="SMART" id="SM00382">
    <property type="entry name" value="AAA"/>
    <property type="match status" value="1"/>
</dbReference>
<evidence type="ECO:0000256" key="2">
    <source>
        <dbReference type="ARBA" id="ARBA00022741"/>
    </source>
</evidence>
<keyword evidence="7" id="KW-1185">Reference proteome</keyword>
<dbReference type="Proteomes" id="UP000604241">
    <property type="component" value="Unassembled WGS sequence"/>
</dbReference>
<evidence type="ECO:0000259" key="5">
    <source>
        <dbReference type="PROSITE" id="PS50893"/>
    </source>
</evidence>
<dbReference type="Pfam" id="PF00005">
    <property type="entry name" value="ABC_tran"/>
    <property type="match status" value="1"/>
</dbReference>
<dbReference type="EMBL" id="JACSQV010000013">
    <property type="protein sequence ID" value="MBD7919555.1"/>
    <property type="molecule type" value="Genomic_DNA"/>
</dbReference>
<dbReference type="SUPFAM" id="SSF52540">
    <property type="entry name" value="P-loop containing nucleoside triphosphate hydrolases"/>
    <property type="match status" value="1"/>
</dbReference>
<dbReference type="InterPro" id="IPR027417">
    <property type="entry name" value="P-loop_NTPase"/>
</dbReference>
<dbReference type="RefSeq" id="WP_191784198.1">
    <property type="nucleotide sequence ID" value="NZ_JACSQV010000013.1"/>
</dbReference>
<dbReference type="Gene3D" id="3.40.50.300">
    <property type="entry name" value="P-loop containing nucleotide triphosphate hydrolases"/>
    <property type="match status" value="1"/>
</dbReference>
<gene>
    <name evidence="6" type="ORF">H9657_14890</name>
</gene>
<evidence type="ECO:0000256" key="4">
    <source>
        <dbReference type="ARBA" id="ARBA00022967"/>
    </source>
</evidence>
<accession>A0ABR8QGN2</accession>
<dbReference type="InterPro" id="IPR003439">
    <property type="entry name" value="ABC_transporter-like_ATP-bd"/>
</dbReference>
<evidence type="ECO:0000256" key="1">
    <source>
        <dbReference type="ARBA" id="ARBA00022448"/>
    </source>
</evidence>
<keyword evidence="1" id="KW-0813">Transport</keyword>
<evidence type="ECO:0000313" key="7">
    <source>
        <dbReference type="Proteomes" id="UP000604241"/>
    </source>
</evidence>
<keyword evidence="4" id="KW-1278">Translocase</keyword>
<dbReference type="PROSITE" id="PS50893">
    <property type="entry name" value="ABC_TRANSPORTER_2"/>
    <property type="match status" value="1"/>
</dbReference>
<comment type="caution">
    <text evidence="6">The sequence shown here is derived from an EMBL/GenBank/DDBJ whole genome shotgun (WGS) entry which is preliminary data.</text>
</comment>
<dbReference type="NCBIfam" id="NF010068">
    <property type="entry name" value="PRK13548.1"/>
    <property type="match status" value="1"/>
</dbReference>
<feature type="domain" description="ABC transporter" evidence="5">
    <location>
        <begin position="4"/>
        <end position="237"/>
    </location>
</feature>
<proteinExistence type="predicted"/>